<dbReference type="RefSeq" id="WP_269336687.1">
    <property type="nucleotide sequence ID" value="NZ_JBFSSG010000001.1"/>
</dbReference>
<comment type="caution">
    <text evidence="1">The sequence shown here is derived from an EMBL/GenBank/DDBJ whole genome shotgun (WGS) entry which is preliminary data.</text>
</comment>
<dbReference type="EMBL" id="JBFSSG010000001">
    <property type="protein sequence ID" value="MEZ8719717.1"/>
    <property type="molecule type" value="Genomic_DNA"/>
</dbReference>
<organism evidence="1 2">
    <name type="scientific">Vibrio pomeroyi</name>
    <dbReference type="NCBI Taxonomy" id="198832"/>
    <lineage>
        <taxon>Bacteria</taxon>
        <taxon>Pseudomonadati</taxon>
        <taxon>Pseudomonadota</taxon>
        <taxon>Gammaproteobacteria</taxon>
        <taxon>Vibrionales</taxon>
        <taxon>Vibrionaceae</taxon>
        <taxon>Vibrio</taxon>
    </lineage>
</organism>
<proteinExistence type="predicted"/>
<sequence length="141" mass="16085">MSEYSLPEILSFSRLCVQSSINADSIKLSRSKPSAKRDELAVSLQQREQVVSALSEAIDGIPKGDKLTIKAGLLIAIEDAEKSCRIYQGLWERLDKNRSPKLPRTYEPYYMQPWKKAKERLQFLNSYMQSISIEIATPSHH</sequence>
<evidence type="ECO:0000313" key="1">
    <source>
        <dbReference type="EMBL" id="MEZ8719717.1"/>
    </source>
</evidence>
<reference evidence="1 2" key="1">
    <citation type="journal article" date="2024" name="ISME J.">
        <title>Tailless and filamentous prophages are predominant in marine Vibrio.</title>
        <authorList>
            <person name="Steensen K."/>
            <person name="Seneca J."/>
            <person name="Bartlau N."/>
            <person name="Yu X.A."/>
            <person name="Hussain F.A."/>
            <person name="Polz M.F."/>
        </authorList>
    </citation>
    <scope>NUCLEOTIDE SEQUENCE [LARGE SCALE GENOMIC DNA]</scope>
    <source>
        <strain evidence="1 2">10N.239.312.F12</strain>
    </source>
</reference>
<dbReference type="Proteomes" id="UP001570071">
    <property type="component" value="Unassembled WGS sequence"/>
</dbReference>
<keyword evidence="2" id="KW-1185">Reference proteome</keyword>
<name>A0ABV4MRF1_9VIBR</name>
<protein>
    <submittedName>
        <fullName evidence="1">Uncharacterized protein</fullName>
    </submittedName>
</protein>
<gene>
    <name evidence="1" type="ORF">AB6D66_01470</name>
</gene>
<evidence type="ECO:0000313" key="2">
    <source>
        <dbReference type="Proteomes" id="UP001570071"/>
    </source>
</evidence>
<accession>A0ABV4MRF1</accession>